<dbReference type="STRING" id="1548547.BA177_06990"/>
<accession>A0A193LEU3</accession>
<evidence type="ECO:0000313" key="3">
    <source>
        <dbReference type="Proteomes" id="UP000092695"/>
    </source>
</evidence>
<keyword evidence="3" id="KW-1185">Reference proteome</keyword>
<proteinExistence type="predicted"/>
<protein>
    <submittedName>
        <fullName evidence="2">Uncharacterized protein</fullName>
    </submittedName>
</protein>
<dbReference type="KEGG" id="woc:BA177_06990"/>
<evidence type="ECO:0000313" key="2">
    <source>
        <dbReference type="EMBL" id="ANO50988.1"/>
    </source>
</evidence>
<dbReference type="EMBL" id="CP016268">
    <property type="protein sequence ID" value="ANO50988.1"/>
    <property type="molecule type" value="Genomic_DNA"/>
</dbReference>
<name>A0A193LEU3_9GAMM</name>
<gene>
    <name evidence="2" type="ORF">BA177_06990</name>
</gene>
<dbReference type="Proteomes" id="UP000092695">
    <property type="component" value="Chromosome"/>
</dbReference>
<dbReference type="AlphaFoldDB" id="A0A193LEU3"/>
<feature type="region of interest" description="Disordered" evidence="1">
    <location>
        <begin position="1"/>
        <end position="24"/>
    </location>
</feature>
<reference evidence="2 3" key="1">
    <citation type="submission" date="2016-06" db="EMBL/GenBank/DDBJ databases">
        <title>Complete genome sequence of a deep-branching marine Gamma Proteobacterium Woeseia oceani type strain XK5.</title>
        <authorList>
            <person name="Mu D."/>
            <person name="Du Z."/>
        </authorList>
    </citation>
    <scope>NUCLEOTIDE SEQUENCE [LARGE SCALE GENOMIC DNA]</scope>
    <source>
        <strain evidence="2 3">XK5</strain>
    </source>
</reference>
<organism evidence="2 3">
    <name type="scientific">Woeseia oceani</name>
    <dbReference type="NCBI Taxonomy" id="1548547"/>
    <lineage>
        <taxon>Bacteria</taxon>
        <taxon>Pseudomonadati</taxon>
        <taxon>Pseudomonadota</taxon>
        <taxon>Gammaproteobacteria</taxon>
        <taxon>Woeseiales</taxon>
        <taxon>Woeseiaceae</taxon>
        <taxon>Woeseia</taxon>
    </lineage>
</organism>
<evidence type="ECO:0000256" key="1">
    <source>
        <dbReference type="SAM" id="MobiDB-lite"/>
    </source>
</evidence>
<sequence length="62" mass="7040">MQAGDPAEPLLNLSHRARYPSDGAPRLGQRKIALSRQYRSMHTKKALFSTGLLFERFAAPWQ</sequence>